<protein>
    <recommendedName>
        <fullName evidence="11">G-protein coupled receptors family 1 profile domain-containing protein</fullName>
    </recommendedName>
</protein>
<evidence type="ECO:0000256" key="7">
    <source>
        <dbReference type="ARBA" id="ARBA00023224"/>
    </source>
</evidence>
<dbReference type="PROSITE" id="PS50262">
    <property type="entry name" value="G_PROTEIN_RECEP_F1_2"/>
    <property type="match status" value="1"/>
</dbReference>
<evidence type="ECO:0000256" key="5">
    <source>
        <dbReference type="ARBA" id="ARBA00023136"/>
    </source>
</evidence>
<feature type="transmembrane region" description="Helical" evidence="10">
    <location>
        <begin position="49"/>
        <end position="67"/>
    </location>
</feature>
<dbReference type="PROSITE" id="PS00237">
    <property type="entry name" value="G_PROTEIN_RECEP_F1_1"/>
    <property type="match status" value="1"/>
</dbReference>
<dbReference type="PANTHER" id="PTHR24243:SF233">
    <property type="entry name" value="THYROTROPIN-RELEASING HORMONE RECEPTOR"/>
    <property type="match status" value="1"/>
</dbReference>
<gene>
    <name evidence="12" type="ORF">GSLYS_00012770001</name>
</gene>
<dbReference type="GO" id="GO:0004930">
    <property type="term" value="F:G protein-coupled receptor activity"/>
    <property type="evidence" value="ECO:0007669"/>
    <property type="project" value="UniProtKB-KW"/>
</dbReference>
<evidence type="ECO:0000256" key="3">
    <source>
        <dbReference type="ARBA" id="ARBA00022989"/>
    </source>
</evidence>
<keyword evidence="5 10" id="KW-0472">Membrane</keyword>
<feature type="transmembrane region" description="Helical" evidence="10">
    <location>
        <begin position="162"/>
        <end position="184"/>
    </location>
</feature>
<evidence type="ECO:0000259" key="11">
    <source>
        <dbReference type="PROSITE" id="PS50262"/>
    </source>
</evidence>
<evidence type="ECO:0000256" key="9">
    <source>
        <dbReference type="SAM" id="MobiDB-lite"/>
    </source>
</evidence>
<feature type="region of interest" description="Disordered" evidence="9">
    <location>
        <begin position="260"/>
        <end position="281"/>
    </location>
</feature>
<keyword evidence="7 8" id="KW-0807">Transducer</keyword>
<dbReference type="Proteomes" id="UP001497497">
    <property type="component" value="Unassembled WGS sequence"/>
</dbReference>
<keyword evidence="6 8" id="KW-0675">Receptor</keyword>
<feature type="transmembrane region" description="Helical" evidence="10">
    <location>
        <begin position="119"/>
        <end position="141"/>
    </location>
</feature>
<keyword evidence="2 8" id="KW-0812">Transmembrane</keyword>
<evidence type="ECO:0000256" key="10">
    <source>
        <dbReference type="SAM" id="Phobius"/>
    </source>
</evidence>
<dbReference type="GO" id="GO:0005886">
    <property type="term" value="C:plasma membrane"/>
    <property type="evidence" value="ECO:0007669"/>
    <property type="project" value="TreeGrafter"/>
</dbReference>
<comment type="similarity">
    <text evidence="8">Belongs to the G-protein coupled receptor 1 family.</text>
</comment>
<evidence type="ECO:0000256" key="2">
    <source>
        <dbReference type="ARBA" id="ARBA00022692"/>
    </source>
</evidence>
<evidence type="ECO:0000313" key="13">
    <source>
        <dbReference type="Proteomes" id="UP001497497"/>
    </source>
</evidence>
<feature type="transmembrane region" description="Helical" evidence="10">
    <location>
        <begin position="223"/>
        <end position="243"/>
    </location>
</feature>
<evidence type="ECO:0000313" key="12">
    <source>
        <dbReference type="EMBL" id="CAL1538949.1"/>
    </source>
</evidence>
<dbReference type="EMBL" id="CAXITT010000319">
    <property type="protein sequence ID" value="CAL1538949.1"/>
    <property type="molecule type" value="Genomic_DNA"/>
</dbReference>
<accession>A0AAV2HZ93</accession>
<comment type="caution">
    <text evidence="12">The sequence shown here is derived from an EMBL/GenBank/DDBJ whole genome shotgun (WGS) entry which is preliminary data.</text>
</comment>
<dbReference type="SUPFAM" id="SSF81321">
    <property type="entry name" value="Family A G protein-coupled receptor-like"/>
    <property type="match status" value="1"/>
</dbReference>
<dbReference type="Pfam" id="PF00001">
    <property type="entry name" value="7tm_1"/>
    <property type="match status" value="1"/>
</dbReference>
<keyword evidence="3 10" id="KW-1133">Transmembrane helix</keyword>
<dbReference type="PRINTS" id="PR00237">
    <property type="entry name" value="GPCRRHODOPSN"/>
</dbReference>
<evidence type="ECO:0000256" key="4">
    <source>
        <dbReference type="ARBA" id="ARBA00023040"/>
    </source>
</evidence>
<dbReference type="PANTHER" id="PTHR24243">
    <property type="entry name" value="G-PROTEIN COUPLED RECEPTOR"/>
    <property type="match status" value="1"/>
</dbReference>
<dbReference type="AlphaFoldDB" id="A0AAV2HZ93"/>
<evidence type="ECO:0000256" key="8">
    <source>
        <dbReference type="RuleBase" id="RU000688"/>
    </source>
</evidence>
<feature type="transmembrane region" description="Helical" evidence="10">
    <location>
        <begin position="337"/>
        <end position="359"/>
    </location>
</feature>
<name>A0AAV2HZ93_LYMST</name>
<keyword evidence="4 8" id="KW-0297">G-protein coupled receptor</keyword>
<feature type="transmembrane region" description="Helical" evidence="10">
    <location>
        <begin position="297"/>
        <end position="317"/>
    </location>
</feature>
<organism evidence="12 13">
    <name type="scientific">Lymnaea stagnalis</name>
    <name type="common">Great pond snail</name>
    <name type="synonym">Helix stagnalis</name>
    <dbReference type="NCBI Taxonomy" id="6523"/>
    <lineage>
        <taxon>Eukaryota</taxon>
        <taxon>Metazoa</taxon>
        <taxon>Spiralia</taxon>
        <taxon>Lophotrochozoa</taxon>
        <taxon>Mollusca</taxon>
        <taxon>Gastropoda</taxon>
        <taxon>Heterobranchia</taxon>
        <taxon>Euthyneura</taxon>
        <taxon>Panpulmonata</taxon>
        <taxon>Hygrophila</taxon>
        <taxon>Lymnaeoidea</taxon>
        <taxon>Lymnaeidae</taxon>
        <taxon>Lymnaea</taxon>
    </lineage>
</organism>
<evidence type="ECO:0000256" key="6">
    <source>
        <dbReference type="ARBA" id="ARBA00023170"/>
    </source>
</evidence>
<sequence length="388" mass="44068">MDSTDIYHAPKTTTPRIGYAHHDFIAEDIMATSEQRRITEIVLELTIDFVISLLGIFTNVVIVAVFARQGFKDSMSISMTTVALWDLVKSLGGFMQRLAGPMVLFSPAAAKSWANLSVMVFNYLVSVTCYVTSVLAAYVAVERCLCVTVPLKVKWLLTPKTALVVCVAISVVVFGSFFVIFFIYDVYWVYDPTYNETVAVFEYNSFSVNNTALFGYYNMSGTLWPLVSLVVIVISTIIISYKLRKSAEFRYRTKSVSGPVTSDSTERIQPQRYTKKSGQNQAKTTVISRRDQQVVKMLLVIIGVYIVHLAPRVANYLAKYLVFDYYYLRKYHNLFSIVAYVVFVFDFINGSINLFVFFAMSTAFRRTALELLTCRCRCKQLATKKLLY</sequence>
<comment type="subcellular location">
    <subcellularLocation>
        <location evidence="1">Membrane</location>
        <topology evidence="1">Multi-pass membrane protein</topology>
    </subcellularLocation>
</comment>
<evidence type="ECO:0000256" key="1">
    <source>
        <dbReference type="ARBA" id="ARBA00004141"/>
    </source>
</evidence>
<dbReference type="InterPro" id="IPR017452">
    <property type="entry name" value="GPCR_Rhodpsn_7TM"/>
</dbReference>
<dbReference type="InterPro" id="IPR000276">
    <property type="entry name" value="GPCR_Rhodpsn"/>
</dbReference>
<feature type="domain" description="G-protein coupled receptors family 1 profile" evidence="11">
    <location>
        <begin position="58"/>
        <end position="357"/>
    </location>
</feature>
<keyword evidence="13" id="KW-1185">Reference proteome</keyword>
<reference evidence="12 13" key="1">
    <citation type="submission" date="2024-04" db="EMBL/GenBank/DDBJ databases">
        <authorList>
            <consortium name="Genoscope - CEA"/>
            <person name="William W."/>
        </authorList>
    </citation>
    <scope>NUCLEOTIDE SEQUENCE [LARGE SCALE GENOMIC DNA]</scope>
</reference>
<dbReference type="Gene3D" id="1.20.1070.10">
    <property type="entry name" value="Rhodopsin 7-helix transmembrane proteins"/>
    <property type="match status" value="1"/>
</dbReference>
<proteinExistence type="inferred from homology"/>